<dbReference type="Proteomes" id="UP000705983">
    <property type="component" value="Unassembled WGS sequence"/>
</dbReference>
<feature type="transmembrane region" description="Helical" evidence="1">
    <location>
        <begin position="456"/>
        <end position="484"/>
    </location>
</feature>
<dbReference type="NCBIfam" id="TIGR01760">
    <property type="entry name" value="tape_meas_TP901"/>
    <property type="match status" value="1"/>
</dbReference>
<dbReference type="Pfam" id="PF10145">
    <property type="entry name" value="PhageMin_Tail"/>
    <property type="match status" value="1"/>
</dbReference>
<feature type="transmembrane region" description="Helical" evidence="1">
    <location>
        <begin position="412"/>
        <end position="435"/>
    </location>
</feature>
<organism evidence="3 4">
    <name type="scientific">Flaviflexus equikiangi</name>
    <dbReference type="NCBI Taxonomy" id="2758573"/>
    <lineage>
        <taxon>Bacteria</taxon>
        <taxon>Bacillati</taxon>
        <taxon>Actinomycetota</taxon>
        <taxon>Actinomycetes</taxon>
        <taxon>Actinomycetales</taxon>
        <taxon>Actinomycetaceae</taxon>
        <taxon>Flaviflexus</taxon>
    </lineage>
</organism>
<dbReference type="RefSeq" id="WP_187995910.1">
    <property type="nucleotide sequence ID" value="NZ_JACEXG010000001.1"/>
</dbReference>
<feature type="domain" description="Phage tail tape measure protein" evidence="2">
    <location>
        <begin position="114"/>
        <end position="303"/>
    </location>
</feature>
<proteinExistence type="predicted"/>
<comment type="caution">
    <text evidence="3">The sequence shown here is derived from an EMBL/GenBank/DDBJ whole genome shotgun (WGS) entry which is preliminary data.</text>
</comment>
<reference evidence="4" key="1">
    <citation type="submission" date="2021-02" db="EMBL/GenBank/DDBJ databases">
        <title>Leucobacter sp. CX169.</title>
        <authorList>
            <person name="Cheng Y."/>
        </authorList>
    </citation>
    <scope>NUCLEOTIDE SEQUENCE [LARGE SCALE GENOMIC DNA]</scope>
    <source>
        <strain evidence="4">JY899</strain>
    </source>
</reference>
<gene>
    <name evidence="3" type="ORF">JVW63_01235</name>
</gene>
<keyword evidence="1" id="KW-0812">Transmembrane</keyword>
<keyword evidence="1" id="KW-0472">Membrane</keyword>
<dbReference type="EMBL" id="JAFFJS010000001">
    <property type="protein sequence ID" value="MBM9432335.1"/>
    <property type="molecule type" value="Genomic_DNA"/>
</dbReference>
<name>A0ABS2TCG3_9ACTO</name>
<dbReference type="InterPro" id="IPR010090">
    <property type="entry name" value="Phage_tape_meas"/>
</dbReference>
<protein>
    <submittedName>
        <fullName evidence="3">Phage tail tape measure protein</fullName>
    </submittedName>
</protein>
<accession>A0ABS2TCG3</accession>
<evidence type="ECO:0000259" key="2">
    <source>
        <dbReference type="Pfam" id="PF10145"/>
    </source>
</evidence>
<keyword evidence="1" id="KW-1133">Transmembrane helix</keyword>
<sequence>MTKRTIDVLLRANVAEFTANMNAASKSLDKLVKDSDKYSTTATTGLGRMVQSMDLQREQWAQAGTALTAFGVGSAAALGASAKAAVDWESSFAGVLKTVDGSVVELSALEEGLRGMARELPASHAEIASVAEAAGQLGIETANVQGFTQVMIDMGESTSMSAEEAATQLARFVNIMGSSQTEFSNIGSAVVALGNSFATTEGEIVAMSMRLAGAGAQLGLSEADVLGLATAMSSLGIESEAGGTAMSQTMIQMRNAIDDGGESLEAFATAAGMSSDEFSKLFRESPADAILAVVTGLGELEAQGVNTSSILEDIGATGLRQADALRRLSGDATILGDAFQMANGAYAENTALAEEAAQRYETVASQLKMAKNAVVDAAISFGQVLLPAVSGAAEGVQAFASFVADLPAPLQAVAGGLGITTTAVALAGGGFLLLAPRIYDTVIAFQALRGVNFMQMAGGLTGIAGAVGKFGAIGAGIAAIALVADSVTGINQMNVVAVEDMADALTAMGTSATTTNDALSKLFTSKHALPWRKKDIDSFADALDHLESRFQSLFGDGFGDKFDRVTDPGKFERITAEISHFDEAWAQMANSGNADIAAEQYAQMVDLMINSGASVAEATGYFQTYQKAVFDAGEALPGVIANWEEMRALMGGGAPIQLPDGSTVWNFAEGMDAAAQATTELTAAAEGLGISEEAMIGIYDSQVRSLQEIIDKRRQLAGEAMSQLDLERNRWEIMEGLTEAAEHQDVAFDKLAGTFNVTNDAGWNAHQMSEAWTQAMWDEAEAMRGRGEEYPAIMARMEEMRAEYENQIAGLQGVGDKAGEVADSYEMIPEDIATRMFLETAPATQELNGMLLEIDQASGEITINGRTVDAQESLAELLGLIADRDGMVDINGNSYPAEMTLADWLLDANGQEAIPDISADDDPARRILNALMGDVDIAYEEVTLGGDDVQGRSILSRLMGDVGRSREDVTISGDDSVGRGVLTAFGSRIRSTREDVTVGANTSLGESLFAGMLNRMRGRSVTVGVGIRGAALYADGGYTGPGGKWEPAGIVHRGEVVWSQDDIARAGGVDVVEAMRLGLRGYAGGGYVSATPSRPVVNVAAPSLEGMQLTGSLRIGDSLHEIVDGRIEAAQRKQRIVARRP</sequence>
<keyword evidence="4" id="KW-1185">Reference proteome</keyword>
<evidence type="ECO:0000313" key="3">
    <source>
        <dbReference type="EMBL" id="MBM9432335.1"/>
    </source>
</evidence>
<evidence type="ECO:0000313" key="4">
    <source>
        <dbReference type="Proteomes" id="UP000705983"/>
    </source>
</evidence>
<evidence type="ECO:0000256" key="1">
    <source>
        <dbReference type="SAM" id="Phobius"/>
    </source>
</evidence>